<sequence length="305" mass="36023">MKYKTEFTNSLKKDQLVLSVNSTGINRKKNKIFLINLITDKNQIIQYFIDENSKDDLKEFVNIIGNKKLITFNGESFDIPFLKELLKNNSLDLIDYSNFDIYLFLKKYNFNPQKNYSIKNVYTNLCNKDYKLGNIKDNIKLYKNYLENKDSKSLEKLLYEGRLSVIYRYEILNSLMDNLKNDEIYFNIYDLNFKVAPYNFKINKNILNVSLYNLQENTFELEFNSKYYSISNGENLLNLKFKVLTGLIDSETDATCVIYPDNFNIKNIYPNIKENLIPIFVDGKYNLNLIKNIVIDSLKNIKNYA</sequence>
<dbReference type="Proteomes" id="UP000595814">
    <property type="component" value="Chromosome"/>
</dbReference>
<name>A0AC61MPI1_9FIRM</name>
<protein>
    <submittedName>
        <fullName evidence="1">Ribonuclease H-like domain-containing protein</fullName>
    </submittedName>
</protein>
<evidence type="ECO:0000313" key="1">
    <source>
        <dbReference type="EMBL" id="QQK07435.1"/>
    </source>
</evidence>
<proteinExistence type="predicted"/>
<keyword evidence="2" id="KW-1185">Reference proteome</keyword>
<accession>A0AC61MPI1</accession>
<gene>
    <name evidence="1" type="ORF">JFY71_08960</name>
</gene>
<organism evidence="1 2">
    <name type="scientific">Miniphocaeibacter halophilus</name>
    <dbReference type="NCBI Taxonomy" id="2931922"/>
    <lineage>
        <taxon>Bacteria</taxon>
        <taxon>Bacillati</taxon>
        <taxon>Bacillota</taxon>
        <taxon>Tissierellia</taxon>
        <taxon>Tissierellales</taxon>
        <taxon>Peptoniphilaceae</taxon>
        <taxon>Miniphocaeibacter</taxon>
    </lineage>
</organism>
<evidence type="ECO:0000313" key="2">
    <source>
        <dbReference type="Proteomes" id="UP000595814"/>
    </source>
</evidence>
<reference evidence="1 2" key="1">
    <citation type="journal article" date="2022" name="Int. J. Syst. Evol. Microbiol.">
        <title>Miniphocaeibacter halophilus sp. nov., an ammonium-tolerant acetate-producing bacterium isolated from a biogas system.</title>
        <authorList>
            <person name="Schnurer A."/>
            <person name="Singh A."/>
            <person name="Bi S."/>
            <person name="Qiao W."/>
            <person name="Westerholm M."/>
        </authorList>
    </citation>
    <scope>NUCLEOTIDE SEQUENCE [LARGE SCALE GENOMIC DNA]</scope>
    <source>
        <strain evidence="1 2">AMB_01</strain>
    </source>
</reference>
<dbReference type="EMBL" id="CP066744">
    <property type="protein sequence ID" value="QQK07435.1"/>
    <property type="molecule type" value="Genomic_DNA"/>
</dbReference>